<evidence type="ECO:0000313" key="3">
    <source>
        <dbReference type="Proteomes" id="UP000275281"/>
    </source>
</evidence>
<evidence type="ECO:0000313" key="2">
    <source>
        <dbReference type="EMBL" id="RPJ67203.1"/>
    </source>
</evidence>
<keyword evidence="2" id="KW-0645">Protease</keyword>
<dbReference type="EMBL" id="RPOK01000002">
    <property type="protein sequence ID" value="RPJ67203.1"/>
    <property type="molecule type" value="Genomic_DNA"/>
</dbReference>
<protein>
    <submittedName>
        <fullName evidence="2">D-alanyl-D-alanine carboxypeptidase family protein</fullName>
    </submittedName>
</protein>
<feature type="domain" description="D-alanyl-D-alanine carboxypeptidase-like core" evidence="1">
    <location>
        <begin position="22"/>
        <end position="178"/>
    </location>
</feature>
<keyword evidence="2" id="KW-0378">Hydrolase</keyword>
<sequence>MINASSLFGLNDKHVTEVDEGISLHPDAATAFRAMQYTAHTLGIDCQIVSAFRPFTRQLAIWERKWRGEAPLYSAQGALLDPESLSEWEKIQAILTWSALPGASRHHWGTDLDVYDKENVRQCDQPFQLIESEYSGAGPCAQLADFIQREAHKFGFTLPYENYKGGVAKEPWHISYAAIAEDYMLQLTQDTLYQFIDTTSLSGKDCILKHFDEVYHRFVMNRGTQ</sequence>
<name>A0A3N5Y2H3_9ALTE</name>
<dbReference type="Gene3D" id="3.30.1380.10">
    <property type="match status" value="1"/>
</dbReference>
<keyword evidence="3" id="KW-1185">Reference proteome</keyword>
<evidence type="ECO:0000259" key="1">
    <source>
        <dbReference type="Pfam" id="PF02557"/>
    </source>
</evidence>
<comment type="caution">
    <text evidence="2">The sequence shown here is derived from an EMBL/GenBank/DDBJ whole genome shotgun (WGS) entry which is preliminary data.</text>
</comment>
<dbReference type="RefSeq" id="WP_124027106.1">
    <property type="nucleotide sequence ID" value="NZ_JBHRSN010000015.1"/>
</dbReference>
<dbReference type="CDD" id="cd14847">
    <property type="entry name" value="DD-carboxypeptidase_like"/>
    <property type="match status" value="1"/>
</dbReference>
<organism evidence="2 3">
    <name type="scientific">Alteromonas sediminis</name>
    <dbReference type="NCBI Taxonomy" id="2259342"/>
    <lineage>
        <taxon>Bacteria</taxon>
        <taxon>Pseudomonadati</taxon>
        <taxon>Pseudomonadota</taxon>
        <taxon>Gammaproteobacteria</taxon>
        <taxon>Alteromonadales</taxon>
        <taxon>Alteromonadaceae</taxon>
        <taxon>Alteromonas/Salinimonas group</taxon>
        <taxon>Alteromonas</taxon>
    </lineage>
</organism>
<dbReference type="Pfam" id="PF02557">
    <property type="entry name" value="VanY"/>
    <property type="match status" value="1"/>
</dbReference>
<dbReference type="InterPro" id="IPR052179">
    <property type="entry name" value="DD-CPase-like"/>
</dbReference>
<gene>
    <name evidence="2" type="ORF">DRW07_06605</name>
</gene>
<dbReference type="PANTHER" id="PTHR34385">
    <property type="entry name" value="D-ALANYL-D-ALANINE CARBOXYPEPTIDASE"/>
    <property type="match status" value="1"/>
</dbReference>
<dbReference type="InterPro" id="IPR009045">
    <property type="entry name" value="Zn_M74/Hedgehog-like"/>
</dbReference>
<accession>A0A3N5Y2H3</accession>
<dbReference type="SUPFAM" id="SSF55166">
    <property type="entry name" value="Hedgehog/DD-peptidase"/>
    <property type="match status" value="1"/>
</dbReference>
<proteinExistence type="predicted"/>
<dbReference type="GO" id="GO:0006508">
    <property type="term" value="P:proteolysis"/>
    <property type="evidence" value="ECO:0007669"/>
    <property type="project" value="InterPro"/>
</dbReference>
<dbReference type="Proteomes" id="UP000275281">
    <property type="component" value="Unassembled WGS sequence"/>
</dbReference>
<dbReference type="OrthoDB" id="9792074at2"/>
<dbReference type="PANTHER" id="PTHR34385:SF1">
    <property type="entry name" value="PEPTIDOGLYCAN L-ALANYL-D-GLUTAMATE ENDOPEPTIDASE CWLK"/>
    <property type="match status" value="1"/>
</dbReference>
<dbReference type="AlphaFoldDB" id="A0A3N5Y2H3"/>
<reference evidence="2 3" key="1">
    <citation type="submission" date="2018-11" db="EMBL/GenBank/DDBJ databases">
        <authorList>
            <person name="Ye M.-Q."/>
            <person name="Du Z.-J."/>
        </authorList>
    </citation>
    <scope>NUCLEOTIDE SEQUENCE [LARGE SCALE GENOMIC DNA]</scope>
    <source>
        <strain evidence="2 3">U0105</strain>
    </source>
</reference>
<keyword evidence="2" id="KW-0121">Carboxypeptidase</keyword>
<dbReference type="GO" id="GO:0004180">
    <property type="term" value="F:carboxypeptidase activity"/>
    <property type="evidence" value="ECO:0007669"/>
    <property type="project" value="UniProtKB-KW"/>
</dbReference>
<dbReference type="InterPro" id="IPR003709">
    <property type="entry name" value="VanY-like_core_dom"/>
</dbReference>